<dbReference type="Gene3D" id="1.25.40.420">
    <property type="match status" value="1"/>
</dbReference>
<comment type="function">
    <text evidence="1">May act as a substrate-specific adapter of an E3 ubiquitin-protein ligase complex (CUL3-RBX1-BTB) which mediates the ubiquitination and subsequent proteasomal degradation of target proteins.</text>
</comment>
<evidence type="ECO:0000259" key="2">
    <source>
        <dbReference type="Pfam" id="PF07707"/>
    </source>
</evidence>
<evidence type="ECO:0000256" key="1">
    <source>
        <dbReference type="ARBA" id="ARBA00002668"/>
    </source>
</evidence>
<gene>
    <name evidence="3" type="ORF">VitviT2T_018808</name>
</gene>
<dbReference type="PANTHER" id="PTHR46336">
    <property type="entry name" value="OS02G0260700 PROTEIN"/>
    <property type="match status" value="1"/>
</dbReference>
<keyword evidence="4" id="KW-1185">Reference proteome</keyword>
<dbReference type="Proteomes" id="UP001227230">
    <property type="component" value="Chromosome 12"/>
</dbReference>
<dbReference type="Pfam" id="PF07707">
    <property type="entry name" value="BACK"/>
    <property type="match status" value="1"/>
</dbReference>
<dbReference type="EMBL" id="CP126659">
    <property type="protein sequence ID" value="WKA00456.1"/>
    <property type="molecule type" value="Genomic_DNA"/>
</dbReference>
<organism evidence="3 4">
    <name type="scientific">Vitis vinifera</name>
    <name type="common">Grape</name>
    <dbReference type="NCBI Taxonomy" id="29760"/>
    <lineage>
        <taxon>Eukaryota</taxon>
        <taxon>Viridiplantae</taxon>
        <taxon>Streptophyta</taxon>
        <taxon>Embryophyta</taxon>
        <taxon>Tracheophyta</taxon>
        <taxon>Spermatophyta</taxon>
        <taxon>Magnoliopsida</taxon>
        <taxon>eudicotyledons</taxon>
        <taxon>Gunneridae</taxon>
        <taxon>Pentapetalae</taxon>
        <taxon>rosids</taxon>
        <taxon>Vitales</taxon>
        <taxon>Vitaceae</taxon>
        <taxon>Viteae</taxon>
        <taxon>Vitis</taxon>
    </lineage>
</organism>
<feature type="domain" description="BACK" evidence="2">
    <location>
        <begin position="22"/>
        <end position="86"/>
    </location>
</feature>
<dbReference type="InterPro" id="IPR045890">
    <property type="entry name" value="POB1-like"/>
</dbReference>
<proteinExistence type="predicted"/>
<reference evidence="3 4" key="1">
    <citation type="journal article" date="2023" name="Hortic Res">
        <title>The complete reference genome for grapevine (Vitis vinifera L.) genetics and breeding.</title>
        <authorList>
            <person name="Shi X."/>
            <person name="Cao S."/>
            <person name="Wang X."/>
            <person name="Huang S."/>
            <person name="Wang Y."/>
            <person name="Liu Z."/>
            <person name="Liu W."/>
            <person name="Leng X."/>
            <person name="Peng Y."/>
            <person name="Wang N."/>
            <person name="Wang Y."/>
            <person name="Ma Z."/>
            <person name="Xu X."/>
            <person name="Zhang F."/>
            <person name="Xue H."/>
            <person name="Zhong H."/>
            <person name="Wang Y."/>
            <person name="Zhang K."/>
            <person name="Velt A."/>
            <person name="Avia K."/>
            <person name="Holtgrawe D."/>
            <person name="Grimplet J."/>
            <person name="Matus J.T."/>
            <person name="Ware D."/>
            <person name="Wu X."/>
            <person name="Wang H."/>
            <person name="Liu C."/>
            <person name="Fang Y."/>
            <person name="Rustenholz C."/>
            <person name="Cheng Z."/>
            <person name="Xiao H."/>
            <person name="Zhou Y."/>
        </authorList>
    </citation>
    <scope>NUCLEOTIDE SEQUENCE [LARGE SCALE GENOMIC DNA]</scope>
    <source>
        <strain evidence="4">cv. Pinot noir / PN40024</strain>
        <tissue evidence="3">Leaf</tissue>
    </source>
</reference>
<evidence type="ECO:0000313" key="3">
    <source>
        <dbReference type="EMBL" id="WKA00456.1"/>
    </source>
</evidence>
<dbReference type="InterPro" id="IPR011705">
    <property type="entry name" value="BACK"/>
</dbReference>
<protein>
    <recommendedName>
        <fullName evidence="2">BACK domain-containing protein</fullName>
    </recommendedName>
</protein>
<name>A0ABY9CZ79_VITVI</name>
<sequence length="235" mass="26955">MIPESALLCLELPFSALMVETVEPLTDATKQYLASRYKDTTKFQEEAMALPLVKIEAVLSSDDLQVASEDAVYDFVSKWAWAQYPKLEERHEILGTRLGCFIQFSYVTCRKLKKVLTCNDFDQDLTSKAVLEAPFFKADAPHRQRGLAAEDTALIYHCFVERAYKYRSVKVVEFEFPRQPCIVYLDLKQGECINLFPSLALIFRTHFHDFSLHGHLSEPRATPQNSFPLFSKIIS</sequence>
<dbReference type="PANTHER" id="PTHR46336:SF3">
    <property type="entry name" value="BTB_POZ DOMAIN-CONTAINING PROTEIN POB1"/>
    <property type="match status" value="1"/>
</dbReference>
<accession>A0ABY9CZ79</accession>
<evidence type="ECO:0000313" key="4">
    <source>
        <dbReference type="Proteomes" id="UP001227230"/>
    </source>
</evidence>